<dbReference type="PROSITE" id="PS50954">
    <property type="entry name" value="LEM"/>
    <property type="match status" value="1"/>
</dbReference>
<evidence type="ECO:0000259" key="1">
    <source>
        <dbReference type="PROSITE" id="PS50954"/>
    </source>
</evidence>
<organism evidence="2">
    <name type="scientific">Timema tahoe</name>
    <dbReference type="NCBI Taxonomy" id="61484"/>
    <lineage>
        <taxon>Eukaryota</taxon>
        <taxon>Metazoa</taxon>
        <taxon>Ecdysozoa</taxon>
        <taxon>Arthropoda</taxon>
        <taxon>Hexapoda</taxon>
        <taxon>Insecta</taxon>
        <taxon>Pterygota</taxon>
        <taxon>Neoptera</taxon>
        <taxon>Polyneoptera</taxon>
        <taxon>Phasmatodea</taxon>
        <taxon>Timematodea</taxon>
        <taxon>Timematoidea</taxon>
        <taxon>Timematidae</taxon>
        <taxon>Timema</taxon>
    </lineage>
</organism>
<sequence length="254" mass="28519">MKRGVQGKAYGIQNELEHQEACLSADHRSDDCSSSIASSVPASFVYDSDVLYGELKRRGLNPGPITHTTKKVYLRKLYHLQKHDTVAPTIVNTTRDLDKLLEHLMSRIVKCDVMNSANTSKKWLAVDLKKQSNMKSLPTVDIEFAASTALKGIKDIKILQFRGDCKKFLVDFCNKLLHKCPLSYKIVKGASCLSPAVMINPSVRTYRITSTLEVLLDKKQLSSVQADVVKRDYLDFVSKQDVIDYLKQFTSSGD</sequence>
<dbReference type="SMART" id="SM00540">
    <property type="entry name" value="LEM"/>
    <property type="match status" value="1"/>
</dbReference>
<dbReference type="Pfam" id="PF03020">
    <property type="entry name" value="LEM"/>
    <property type="match status" value="1"/>
</dbReference>
<protein>
    <recommendedName>
        <fullName evidence="1">LEM domain-containing protein</fullName>
    </recommendedName>
</protein>
<dbReference type="Gene3D" id="1.10.720.40">
    <property type="match status" value="1"/>
</dbReference>
<evidence type="ECO:0000313" key="2">
    <source>
        <dbReference type="EMBL" id="CAD7459362.1"/>
    </source>
</evidence>
<feature type="domain" description="LEM" evidence="1">
    <location>
        <begin position="40"/>
        <end position="84"/>
    </location>
</feature>
<proteinExistence type="predicted"/>
<dbReference type="InterPro" id="IPR011015">
    <property type="entry name" value="LEM/LEM-like_dom_sf"/>
</dbReference>
<accession>A0A7R9IJ57</accession>
<dbReference type="AlphaFoldDB" id="A0A7R9IJ57"/>
<dbReference type="EMBL" id="OE002820">
    <property type="protein sequence ID" value="CAD7459362.1"/>
    <property type="molecule type" value="Genomic_DNA"/>
</dbReference>
<reference evidence="2" key="1">
    <citation type="submission" date="2020-11" db="EMBL/GenBank/DDBJ databases">
        <authorList>
            <person name="Tran Van P."/>
        </authorList>
    </citation>
    <scope>NUCLEOTIDE SEQUENCE</scope>
</reference>
<dbReference type="SUPFAM" id="SSF63451">
    <property type="entry name" value="LEM domain"/>
    <property type="match status" value="1"/>
</dbReference>
<gene>
    <name evidence="2" type="ORF">TTEB3V08_LOCUS7319</name>
</gene>
<name>A0A7R9IJ57_9NEOP</name>
<dbReference type="InterPro" id="IPR003887">
    <property type="entry name" value="LEM_dom"/>
</dbReference>
<dbReference type="CDD" id="cd12934">
    <property type="entry name" value="LEM"/>
    <property type="match status" value="1"/>
</dbReference>